<feature type="domain" description="DUF3857" evidence="2">
    <location>
        <begin position="55"/>
        <end position="211"/>
    </location>
</feature>
<dbReference type="AlphaFoldDB" id="A0A7K0FTI3"/>
<organism evidence="3 4">
    <name type="scientific">Pedobacter puniceum</name>
    <dbReference type="NCBI Taxonomy" id="2666136"/>
    <lineage>
        <taxon>Bacteria</taxon>
        <taxon>Pseudomonadati</taxon>
        <taxon>Bacteroidota</taxon>
        <taxon>Sphingobacteriia</taxon>
        <taxon>Sphingobacteriales</taxon>
        <taxon>Sphingobacteriaceae</taxon>
        <taxon>Pedobacter</taxon>
    </lineage>
</organism>
<sequence>MRKLFFLILLFYSSFLKAQEYATSNIPDSLLINADAVIRKETREFTLKSPSKAIEKYDLIVTILNKNAEEYNNLGLSYDKLSRIEELSASLINKEGTVIKEFKTSDFTDRSLISSFSIYEDSRAKVLQINYPTYPYTIKFSYKINHNSLLSYPSWYPQSDFRLSVQKSTYELSHPSEMKVRFKLNKLPIPAVQGDDKTKSIKFSIHNLKAYAIEPLSAGLNKITPWALFGPTNFEYDGSSGDLSDWNAYGKWLYNLSAGLDVLPNDIKIKVHELTDNLTNEKDKIRVLYKYLQAKSRYVSVQLGIGGLKPFEATKVAQNNYGDCKALSNYMLALLKEANIKSYLTVVGANPKGGLRTDFASANQANHMILCVPLQKDTVWLECTSQRSPFNYLGSFTEGRNVLLISPSGGQIVKTPALKPSDSQQLRKINVFIDSLGNARIKLYTQYTGEQFEDIQHQLYNEIKEQKDYIYSTLQTPNVRIEKINYSLAEKDMPKIEENLDLTLDNIFVNGGNNKFVTLNLFNKKSYVPEIVPDRKTDFRISMNYHDYDEVIYELPKNYKVEFIPKETQIKTDFGIYTSSTTMSDNKIIYKREQKMFKSTYPAEKFNDLVAFYKTIYKADKQKAVLVKQ</sequence>
<evidence type="ECO:0000259" key="2">
    <source>
        <dbReference type="Pfam" id="PF12969"/>
    </source>
</evidence>
<evidence type="ECO:0000256" key="1">
    <source>
        <dbReference type="SAM" id="SignalP"/>
    </source>
</evidence>
<accession>A0A7K0FTI3</accession>
<dbReference type="Gene3D" id="3.10.620.30">
    <property type="match status" value="1"/>
</dbReference>
<dbReference type="Pfam" id="PF12969">
    <property type="entry name" value="DUF3857"/>
    <property type="match status" value="1"/>
</dbReference>
<dbReference type="Gene3D" id="2.60.120.1130">
    <property type="match status" value="1"/>
</dbReference>
<dbReference type="InterPro" id="IPR024618">
    <property type="entry name" value="DUF3857"/>
</dbReference>
<feature type="chain" id="PRO_5029603425" evidence="1">
    <location>
        <begin position="19"/>
        <end position="629"/>
    </location>
</feature>
<dbReference type="InterPro" id="IPR038765">
    <property type="entry name" value="Papain-like_cys_pep_sf"/>
</dbReference>
<dbReference type="EMBL" id="WKJI01000004">
    <property type="protein sequence ID" value="MRX48427.1"/>
    <property type="molecule type" value="Genomic_DNA"/>
</dbReference>
<feature type="signal peptide" evidence="1">
    <location>
        <begin position="1"/>
        <end position="18"/>
    </location>
</feature>
<evidence type="ECO:0000313" key="3">
    <source>
        <dbReference type="EMBL" id="MRX48427.1"/>
    </source>
</evidence>
<keyword evidence="4" id="KW-1185">Reference proteome</keyword>
<dbReference type="SUPFAM" id="SSF54001">
    <property type="entry name" value="Cysteine proteinases"/>
    <property type="match status" value="1"/>
</dbReference>
<dbReference type="RefSeq" id="WP_154288507.1">
    <property type="nucleotide sequence ID" value="NZ_WKJI01000004.1"/>
</dbReference>
<reference evidence="3 4" key="1">
    <citation type="submission" date="2019-11" db="EMBL/GenBank/DDBJ databases">
        <authorList>
            <person name="Cheng Q."/>
            <person name="Yang Z."/>
        </authorList>
    </citation>
    <scope>NUCLEOTIDE SEQUENCE [LARGE SCALE GENOMIC DNA]</scope>
    <source>
        <strain evidence="3 4">HX-22-1</strain>
    </source>
</reference>
<proteinExistence type="predicted"/>
<name>A0A7K0FTI3_9SPHI</name>
<protein>
    <submittedName>
        <fullName evidence="3">DUF3857 domain-containing protein</fullName>
    </submittedName>
</protein>
<comment type="caution">
    <text evidence="3">The sequence shown here is derived from an EMBL/GenBank/DDBJ whole genome shotgun (WGS) entry which is preliminary data.</text>
</comment>
<gene>
    <name evidence="3" type="ORF">GJJ64_14605</name>
</gene>
<dbReference type="Gene3D" id="2.60.40.3140">
    <property type="match status" value="1"/>
</dbReference>
<keyword evidence="1" id="KW-0732">Signal</keyword>
<dbReference type="Proteomes" id="UP000462931">
    <property type="component" value="Unassembled WGS sequence"/>
</dbReference>
<evidence type="ECO:0000313" key="4">
    <source>
        <dbReference type="Proteomes" id="UP000462931"/>
    </source>
</evidence>